<gene>
    <name evidence="3" type="ORF">AB8O55_24215</name>
</gene>
<dbReference type="Gene3D" id="3.40.640.10">
    <property type="entry name" value="Type I PLP-dependent aspartate aminotransferase-like (Major domain)"/>
    <property type="match status" value="1"/>
</dbReference>
<dbReference type="InterPro" id="IPR000653">
    <property type="entry name" value="DegT/StrS_aminotransferase"/>
</dbReference>
<comment type="similarity">
    <text evidence="2">Belongs to the DegT/DnrJ/EryC1 family.</text>
</comment>
<evidence type="ECO:0000256" key="1">
    <source>
        <dbReference type="ARBA" id="ARBA00001933"/>
    </source>
</evidence>
<keyword evidence="4" id="KW-1185">Reference proteome</keyword>
<evidence type="ECO:0000313" key="3">
    <source>
        <dbReference type="EMBL" id="MEY8042522.1"/>
    </source>
</evidence>
<dbReference type="Proteomes" id="UP001564626">
    <property type="component" value="Unassembled WGS sequence"/>
</dbReference>
<comment type="cofactor">
    <cofactor evidence="1">
        <name>pyridoxal 5'-phosphate</name>
        <dbReference type="ChEBI" id="CHEBI:597326"/>
    </cofactor>
</comment>
<comment type="caution">
    <text evidence="3">The sequence shown here is derived from an EMBL/GenBank/DDBJ whole genome shotgun (WGS) entry which is preliminary data.</text>
</comment>
<proteinExistence type="inferred from homology"/>
<dbReference type="Pfam" id="PF01041">
    <property type="entry name" value="DegT_DnrJ_EryC1"/>
    <property type="match status" value="1"/>
</dbReference>
<sequence length="391" mass="42403">MDTAAQTRVLDEAVYQYSTLTAADQLERLTKVVSFGVLGAIAGDHVREFEQQVAGHLGRQGAVATSSASAALELLLRCLPQREAAERVVIPEVCWISVPAAVLRSGRTPVIAPATSDLTPHWEQIEPLLDARTTVVILAHMRGRPAPDTQRIADELAQRGITFIEDCAQAWGVTLDKQPVGRHGLAAVFSTETHKLVATGEGGVIAADDSQLLHALRAVGGNTRIALPENACGRGNDRMSEITAASALPQLIHLDVLQQTLRPLQDKLIDRFQDLSEVRRVLPTMVGESPNLGTDASNGSLVGVWLPTSRHANRVADRLFRLGVRHWWPGPGDPHLAENWPSTPTTTTRCVADMACYLDIQVPVLDESQHPAFLDLLRSALRLDDNESESA</sequence>
<dbReference type="EMBL" id="JBGEHV010000058">
    <property type="protein sequence ID" value="MEY8042522.1"/>
    <property type="molecule type" value="Genomic_DNA"/>
</dbReference>
<dbReference type="SUPFAM" id="SSF53383">
    <property type="entry name" value="PLP-dependent transferases"/>
    <property type="match status" value="1"/>
</dbReference>
<dbReference type="GO" id="GO:0008483">
    <property type="term" value="F:transaminase activity"/>
    <property type="evidence" value="ECO:0007669"/>
    <property type="project" value="UniProtKB-KW"/>
</dbReference>
<protein>
    <submittedName>
        <fullName evidence="3">DegT/DnrJ/EryC1/StrS family aminotransferase</fullName>
    </submittedName>
</protein>
<keyword evidence="3" id="KW-0808">Transferase</keyword>
<dbReference type="PANTHER" id="PTHR30244:SF34">
    <property type="entry name" value="DTDP-4-AMINO-4,6-DIDEOXYGALACTOSE TRANSAMINASE"/>
    <property type="match status" value="1"/>
</dbReference>
<keyword evidence="3" id="KW-0032">Aminotransferase</keyword>
<dbReference type="InterPro" id="IPR015424">
    <property type="entry name" value="PyrdxlP-dep_Trfase"/>
</dbReference>
<name>A0ABV4CQT0_9PSEU</name>
<evidence type="ECO:0000256" key="2">
    <source>
        <dbReference type="RuleBase" id="RU004508"/>
    </source>
</evidence>
<accession>A0ABV4CQT0</accession>
<reference evidence="3 4" key="1">
    <citation type="submission" date="2024-08" db="EMBL/GenBank/DDBJ databases">
        <title>Genome mining of Saccharopolyspora cebuensis PGLac3 from Nigerian medicinal plant.</title>
        <authorList>
            <person name="Ezeobiora C.E."/>
            <person name="Igbokwe N.H."/>
            <person name="Amin D.H."/>
            <person name="Mendie U.E."/>
        </authorList>
    </citation>
    <scope>NUCLEOTIDE SEQUENCE [LARGE SCALE GENOMIC DNA]</scope>
    <source>
        <strain evidence="3 4">PGLac3</strain>
    </source>
</reference>
<organism evidence="3 4">
    <name type="scientific">Saccharopolyspora cebuensis</name>
    <dbReference type="NCBI Taxonomy" id="418759"/>
    <lineage>
        <taxon>Bacteria</taxon>
        <taxon>Bacillati</taxon>
        <taxon>Actinomycetota</taxon>
        <taxon>Actinomycetes</taxon>
        <taxon>Pseudonocardiales</taxon>
        <taxon>Pseudonocardiaceae</taxon>
        <taxon>Saccharopolyspora</taxon>
    </lineage>
</organism>
<dbReference type="PANTHER" id="PTHR30244">
    <property type="entry name" value="TRANSAMINASE"/>
    <property type="match status" value="1"/>
</dbReference>
<dbReference type="RefSeq" id="WP_186361424.1">
    <property type="nucleotide sequence ID" value="NZ_BAABII010000023.1"/>
</dbReference>
<evidence type="ECO:0000313" key="4">
    <source>
        <dbReference type="Proteomes" id="UP001564626"/>
    </source>
</evidence>
<keyword evidence="2" id="KW-0663">Pyridoxal phosphate</keyword>
<dbReference type="InterPro" id="IPR015421">
    <property type="entry name" value="PyrdxlP-dep_Trfase_major"/>
</dbReference>